<proteinExistence type="inferred from homology"/>
<organism evidence="3 4">
    <name type="scientific">Alkaliphilus hydrothermalis</name>
    <dbReference type="NCBI Taxonomy" id="1482730"/>
    <lineage>
        <taxon>Bacteria</taxon>
        <taxon>Bacillati</taxon>
        <taxon>Bacillota</taxon>
        <taxon>Clostridia</taxon>
        <taxon>Peptostreptococcales</taxon>
        <taxon>Natronincolaceae</taxon>
        <taxon>Alkaliphilus</taxon>
    </lineage>
</organism>
<evidence type="ECO:0000256" key="1">
    <source>
        <dbReference type="ARBA" id="ARBA00093462"/>
    </source>
</evidence>
<name>A0ABS2NSK4_9FIRM</name>
<dbReference type="PIRSF" id="PIRSF033722">
    <property type="entry name" value="DnaD_CA_C3587_prd"/>
    <property type="match status" value="1"/>
</dbReference>
<keyword evidence="4" id="KW-1185">Reference proteome</keyword>
<gene>
    <name evidence="3" type="ORF">JOC73_002119</name>
</gene>
<dbReference type="Pfam" id="PF07261">
    <property type="entry name" value="DnaB_2"/>
    <property type="match status" value="2"/>
</dbReference>
<dbReference type="InterPro" id="IPR034829">
    <property type="entry name" value="DnaD-like_sf"/>
</dbReference>
<reference evidence="3 4" key="1">
    <citation type="submission" date="2021-01" db="EMBL/GenBank/DDBJ databases">
        <title>Genomic Encyclopedia of Type Strains, Phase IV (KMG-IV): sequencing the most valuable type-strain genomes for metagenomic binning, comparative biology and taxonomic classification.</title>
        <authorList>
            <person name="Goeker M."/>
        </authorList>
    </citation>
    <scope>NUCLEOTIDE SEQUENCE [LARGE SCALE GENOMIC DNA]</scope>
    <source>
        <strain evidence="3 4">DSM 25890</strain>
    </source>
</reference>
<comment type="caution">
    <text evidence="3">The sequence shown here is derived from an EMBL/GenBank/DDBJ whole genome shotgun (WGS) entry which is preliminary data.</text>
</comment>
<dbReference type="PANTHER" id="PTHR37293:SF5">
    <property type="entry name" value="DNA REPLICATION PROTEIN"/>
    <property type="match status" value="1"/>
</dbReference>
<accession>A0ABS2NSK4</accession>
<dbReference type="InterPro" id="IPR053162">
    <property type="entry name" value="DnaD"/>
</dbReference>
<dbReference type="EMBL" id="JAFBEE010000014">
    <property type="protein sequence ID" value="MBM7615549.1"/>
    <property type="molecule type" value="Genomic_DNA"/>
</dbReference>
<comment type="similarity">
    <text evidence="1">Belongs to the DnaB/DnaD family.</text>
</comment>
<evidence type="ECO:0000259" key="2">
    <source>
        <dbReference type="Pfam" id="PF07261"/>
    </source>
</evidence>
<protein>
    <submittedName>
        <fullName evidence="3">DnaD/phage-associated family protein</fullName>
    </submittedName>
</protein>
<dbReference type="Gene3D" id="1.10.10.630">
    <property type="entry name" value="DnaD domain-like"/>
    <property type="match status" value="2"/>
</dbReference>
<evidence type="ECO:0000313" key="4">
    <source>
        <dbReference type="Proteomes" id="UP001314796"/>
    </source>
</evidence>
<feature type="domain" description="DnaB/C C-terminal" evidence="2">
    <location>
        <begin position="158"/>
        <end position="228"/>
    </location>
</feature>
<feature type="domain" description="DnaB/C C-terminal" evidence="2">
    <location>
        <begin position="253"/>
        <end position="312"/>
    </location>
</feature>
<dbReference type="PANTHER" id="PTHR37293">
    <property type="entry name" value="PHAGE REPLICATION PROTEIN-RELATED"/>
    <property type="match status" value="1"/>
</dbReference>
<dbReference type="InterPro" id="IPR017019">
    <property type="entry name" value="DNA_replication_prd_bac"/>
</dbReference>
<dbReference type="Proteomes" id="UP001314796">
    <property type="component" value="Unassembled WGS sequence"/>
</dbReference>
<dbReference type="NCBIfam" id="TIGR01446">
    <property type="entry name" value="DnaD_dom"/>
    <property type="match status" value="2"/>
</dbReference>
<sequence length="365" mass="42669">MGFIINPPSIDLGDTPIENIFLDVYMPMANGTFVKVYLLAYKYALDTKSLGPEEDNKFNNATLAKHLKIPLADVLSAWDFWEDKQIIKKHFTSEDEDETNYSVEFVSLKQLYIDNTYKRIQAKDNRSKAEAEESFSLTTKDLVEANQVPMIKEMFVEINAVMNRPLVPNEKRTVLEWFHQFNIEPPLIIKAFSFCKHKKKIKNVNYVGGVIRNWYDQNITTVEQLQEYLLKQGERYGVYDRVYKALGFGYRSPAEADMKIMDQWIDEYKFTLEIILKACENSSKTSNPNINYIHSILTDWYNKGIKTLDDIQLLDVKKDTPSPKKPFASTKEPRFKTRFHLSESRGDKYSNDEIEKMLLEKQKRN</sequence>
<dbReference type="SUPFAM" id="SSF158499">
    <property type="entry name" value="DnaD domain-like"/>
    <property type="match status" value="2"/>
</dbReference>
<dbReference type="InterPro" id="IPR006343">
    <property type="entry name" value="DnaB/C_C"/>
</dbReference>
<evidence type="ECO:0000313" key="3">
    <source>
        <dbReference type="EMBL" id="MBM7615549.1"/>
    </source>
</evidence>
<dbReference type="RefSeq" id="WP_204402899.1">
    <property type="nucleotide sequence ID" value="NZ_JAFBEE010000014.1"/>
</dbReference>